<name>A0A1M5L569_9BACI</name>
<protein>
    <recommendedName>
        <fullName evidence="4">DUF4179 domain-containing protein</fullName>
    </recommendedName>
</protein>
<organism evidence="2 3">
    <name type="scientific">Ornithinibacillus halophilus</name>
    <dbReference type="NCBI Taxonomy" id="930117"/>
    <lineage>
        <taxon>Bacteria</taxon>
        <taxon>Bacillati</taxon>
        <taxon>Bacillota</taxon>
        <taxon>Bacilli</taxon>
        <taxon>Bacillales</taxon>
        <taxon>Bacillaceae</taxon>
        <taxon>Ornithinibacillus</taxon>
    </lineage>
</organism>
<keyword evidence="1" id="KW-0472">Membrane</keyword>
<dbReference type="OrthoDB" id="2969451at2"/>
<evidence type="ECO:0000256" key="1">
    <source>
        <dbReference type="SAM" id="Phobius"/>
    </source>
</evidence>
<keyword evidence="1" id="KW-1133">Transmembrane helix</keyword>
<sequence length="505" mass="57520">MSKLTKRDFDDYLGKDNFYNEEDKEQFYRKLNPSKGWKKHWIPQTITVAMVIGIFLLAVQLYQGNLPFTSTEINEEGNDSTPETVEETDWSSWIVAESTEDVDAFYENTIPGFRIAEELNQVIDINQKHALTDNVSLYIDKAWYHEDKIHLFYSMDLVNDEIVTNNHETGVITEFQFDGDSESSLPLASPSSWSGVVFSDAFNNKLYRVSTITLEEEEQLLKQEQLTASFAIDAHNEDVTLSEIELPVSYGKETITSNSINDSIQTANSNITLTRYDKGADKGYLYFTVDSTMGQEIEFLNGFIKIGNGEDIYLMDRTIGVHKDTFVLDIPELVTEEVTIDFEYVSMIEKEDTIDLSIDVSNYDHSVAEDFSEITMNQKVDEVFNTEIYLESITYDELGVTVGMTTETIEPSNSANLHLTSIVPVLADWGSWMTNKIEATNDNGETTTENHFHSIGKYVEDDNYRIHTFGLVWSFIQDANEVNFTIKDLSIGEDINQTITIPIQD</sequence>
<proteinExistence type="predicted"/>
<dbReference type="STRING" id="930117.SAMN05216225_104414"/>
<evidence type="ECO:0000313" key="3">
    <source>
        <dbReference type="Proteomes" id="UP000183988"/>
    </source>
</evidence>
<dbReference type="EMBL" id="FQVW01000044">
    <property type="protein sequence ID" value="SHG60100.1"/>
    <property type="molecule type" value="Genomic_DNA"/>
</dbReference>
<accession>A0A1M5L569</accession>
<feature type="transmembrane region" description="Helical" evidence="1">
    <location>
        <begin position="41"/>
        <end position="62"/>
    </location>
</feature>
<keyword evidence="1" id="KW-0812">Transmembrane</keyword>
<dbReference type="RefSeq" id="WP_072891557.1">
    <property type="nucleotide sequence ID" value="NZ_FQVW01000044.1"/>
</dbReference>
<dbReference type="Proteomes" id="UP000183988">
    <property type="component" value="Unassembled WGS sequence"/>
</dbReference>
<evidence type="ECO:0008006" key="4">
    <source>
        <dbReference type="Google" id="ProtNLM"/>
    </source>
</evidence>
<dbReference type="AlphaFoldDB" id="A0A1M5L569"/>
<keyword evidence="3" id="KW-1185">Reference proteome</keyword>
<reference evidence="2 3" key="1">
    <citation type="submission" date="2016-11" db="EMBL/GenBank/DDBJ databases">
        <authorList>
            <person name="Jaros S."/>
            <person name="Januszkiewicz K."/>
            <person name="Wedrychowicz H."/>
        </authorList>
    </citation>
    <scope>NUCLEOTIDE SEQUENCE [LARGE SCALE GENOMIC DNA]</scope>
    <source>
        <strain evidence="2 3">IBRC-M 10683</strain>
    </source>
</reference>
<evidence type="ECO:0000313" key="2">
    <source>
        <dbReference type="EMBL" id="SHG60100.1"/>
    </source>
</evidence>
<gene>
    <name evidence="2" type="ORF">SAMN05216225_104414</name>
</gene>